<keyword evidence="2" id="KW-0596">Phosphopantetheine</keyword>
<keyword evidence="4" id="KW-0436">Ligase</keyword>
<dbReference type="InterPro" id="IPR025110">
    <property type="entry name" value="AMP-bd_C"/>
</dbReference>
<evidence type="ECO:0000256" key="5">
    <source>
        <dbReference type="ARBA" id="ARBA00022832"/>
    </source>
</evidence>
<name>A0AB40BVQ4_DIOCR</name>
<evidence type="ECO:0000259" key="9">
    <source>
        <dbReference type="PROSITE" id="PS50075"/>
    </source>
</evidence>
<evidence type="ECO:0000256" key="6">
    <source>
        <dbReference type="ARBA" id="ARBA00023098"/>
    </source>
</evidence>
<dbReference type="InterPro" id="IPR011004">
    <property type="entry name" value="Trimer_LpxA-like_sf"/>
</dbReference>
<feature type="transmembrane region" description="Helical" evidence="8">
    <location>
        <begin position="2156"/>
        <end position="2177"/>
    </location>
</feature>
<dbReference type="InterPro" id="IPR009081">
    <property type="entry name" value="PP-bd_ACP"/>
</dbReference>
<dbReference type="Gene3D" id="3.50.50.60">
    <property type="entry name" value="FAD/NAD(P)-binding domain"/>
    <property type="match status" value="1"/>
</dbReference>
<dbReference type="GO" id="GO:0106290">
    <property type="term" value="F:trans-cinnamate-CoA ligase activity"/>
    <property type="evidence" value="ECO:0007669"/>
    <property type="project" value="UniProtKB-ARBA"/>
</dbReference>
<dbReference type="SUPFAM" id="SSF56634">
    <property type="entry name" value="Heme-dependent catalase-like"/>
    <property type="match status" value="1"/>
</dbReference>
<evidence type="ECO:0000256" key="2">
    <source>
        <dbReference type="ARBA" id="ARBA00022450"/>
    </source>
</evidence>
<dbReference type="SUPFAM" id="SSF51161">
    <property type="entry name" value="Trimeric LpxA-like enzymes"/>
    <property type="match status" value="3"/>
</dbReference>
<dbReference type="SUPFAM" id="SSF51905">
    <property type="entry name" value="FAD/NAD(P)-binding domain"/>
    <property type="match status" value="1"/>
</dbReference>
<feature type="domain" description="Carrier" evidence="9">
    <location>
        <begin position="1127"/>
        <end position="1201"/>
    </location>
</feature>
<evidence type="ECO:0000256" key="7">
    <source>
        <dbReference type="ARBA" id="ARBA00034252"/>
    </source>
</evidence>
<feature type="transmembrane region" description="Helical" evidence="8">
    <location>
        <begin position="1278"/>
        <end position="1305"/>
    </location>
</feature>
<dbReference type="Proteomes" id="UP001515500">
    <property type="component" value="Chromosome 8"/>
</dbReference>
<feature type="transmembrane region" description="Helical" evidence="8">
    <location>
        <begin position="1514"/>
        <end position="1537"/>
    </location>
</feature>
<keyword evidence="8" id="KW-0472">Membrane</keyword>
<evidence type="ECO:0000313" key="11">
    <source>
        <dbReference type="RefSeq" id="XP_039130636.1"/>
    </source>
</evidence>
<sequence length="2321" mass="256671">MRTNKQIEDQFLKLHPCLPIETRIAIIGAGPSGLSAAYALAKLGYLNVTIFEKYHAVAGMCESVDIEGRIYDLGGQVTAANSAPTISYLAEELGIEFEEMGSHKLALIDSQTGTYQNMEVADDYVSIMPLTLKLQDEASKSGCIGVHAVSEAASDPTLDFLKLHGLPFVPKSVAYGYTSSGYGFVQDMPYAYVQEFTRTSMAGKIRRIKGGYKSMWQKLSDSLPYEVLCNTEVLKIGRNDNGANVTIQNTAGEQKVLEFDKIIISGALPFKNGRIYRGPETIATLESEVLELNDLERELFGVVRTIDYYTTVLKIKGLRHLPIGFYYFAEFLEDPATIGHPVAMQRFYEDTDIFLFWSYGNSGHIRGTTVAKNVVDVVKTMGGIVEKVVLQRRFKYFPHVNSEVVKSGFYEKLECELQGFQNTYYVGGLMAFELTERNSSYAMAMVCKHFTTDNSMPIFPYVKGLFPLVSSQKAQFHRELGELPGIEFPELPTLDSYLKFWGTHSITENKMLYSWINEEGQVVSQRSYCELYANASVVAHNLIACTKPALKPGDRVLLVHPPGLEFIDAFFGCMRAKLIPVPVLPPDPFQRGGQALLKIENISKACNAVAILSTSSYHAAVRTGFVKQWVTFSKSTPNSSARWPDLPWIHTDSWVKNCNLLDFSGRDVVYGELKPDDLCFLQFTSGSTGDAKGVMITHDGLIHNIKTMRKRYKSTSNTILVSWLPQYHDMGLIGGLFTALVSGGTAILFSPMTFIKNPLLWLQTMSKYKATHSAGPNFAFELVIRRLEANKNSAQAFDLSSMIFLMVAAEPVRQKTIKRFIELCHPFGLSQEVMAPGYGLAENCVFVSCAFGEGKPVFVDWQGRICCGYVDSNDADVKIHIVDPETGREHTEEGKEGEIWISSSSAGIGYWGKQELTQKTFYNKLEGHPGKRFTTTGDLGRVIDRKLFITGRIKDLIIVAGRNIYPADLEKTVENASELLRPGCCAVIGVPEEILSAKGISVPEASDQVGVLVIAELREGKTVAEEIVDNIKTRVAEEHGVNVASVKLIKPKTICKTSSGKIQRIECLKQFVEGTLSLATEAKSARRKPLLRSLTTGTADGQRQRSVSLLGKSTSLLQSSVAGKGIDDIIIFLKGLVSEQTGIHIDKIDAVDSLVSYGIDSIGVVRAAQKLSDFLGIPVGAVDVFSASCISDLAKFSMDLLSKSRPQSTSISTCVLENNSDLLHIGMEGSRFGQIGIALLQLLALIYVSFLLILPAYLSSLASNNLLTLTSSEKAGPFQFLLSLILAPLTWIFYIIFTCFSISLFGNSFLQPNYVLTPEVSIWSLDFVKWWALSKVQETAGKVLAVHLRGTVFLRYWFEMLGARIASSVLLDTVDITDPSLVSIGEGAVIAEGVLIQSHEVRNEVLSFLPIWIGRNASISPYAVIQKGSILGEDAIVPPLQKTEGGKPVLKPGKALDSPKVKVQVVSNKHLSRELLPIFHFLGIYTVGFLSSLSGAILYLLYISLTKSSLRLDYFAFVCIAGAFHWLPAVITAYATFIGSIKCHPVTFAFFVTIAYLGHGVILSILSSIVKILLGNSKTEQTNWTIWLSNRITIACHHRFAKLLSGTEAFCIYLRMMGAKVGHHCSIRAINPVTNPELISIGDGVHLGDFSRIVPGSYSSCGYDCAKIEVHENSVIGSQSLLLSGSIIQEGVILGALSIAPMDSVLQKGGVYVGAQTPTMVKNHLHALDERIEEMDMKYKRIVGNLAGNLAITTMKVKSRYFHRIGVSGKGVLKMYQDLPRLPKHKAFHAGKSFPVIIRHSNSLSADDDARIDARGAAIRILLDKGNEQQTLLDLTLKSGKAFYARAIEDFANWLVCGLPAREQQVKRAPHIREAVWGSLRNTNSYTELHYYSNICRLLRFDDGREMYVKFKIRPFDSHIGEDSGQVEPKGILPPETGAIPREENDKRPLLFLADDFQTRVNSPNHVRYIFQLQLRPVPSNEAECEVALDCTKPWDETMFPYLDVGEITIDQNLTAEDSEKLEFNPFYRCHEVDVIRATSSSQSASLDHGRSLIYEICQYLRNGHPLPGSWRSFIEQSDAKVDLSGCPMAAPVAANNGGVTLARPWYKTLWAASLQPLLQIFMPYFTLGLIIYAPLQWMMLLKEEKKLMLHWLMPFFYVVSGIMASLFCAFAKWVLVGRKLEGDTVMLWSWRVFMDTVWQALRTVIGDYFMEMTCGSFLFGVWMRLMGSKVEQGVYVDSMAAVLNPEMLEIERGGAVGRDAVLFGHIYEGEGGKVKYGKVKICEGGFVGSRAVAMPGVVVDIGGTLSSLSLAMKDEIVKAS</sequence>
<dbReference type="InterPro" id="IPR036188">
    <property type="entry name" value="FAD/NAD-bd_sf"/>
</dbReference>
<comment type="catalytic activity">
    <reaction evidence="7">
        <text>(E)-4-coumarate + ATP + CoA = (E)-4-coumaroyl-CoA + AMP + diphosphate</text>
        <dbReference type="Rhea" id="RHEA:19641"/>
        <dbReference type="ChEBI" id="CHEBI:12876"/>
        <dbReference type="ChEBI" id="CHEBI:30616"/>
        <dbReference type="ChEBI" id="CHEBI:33019"/>
        <dbReference type="ChEBI" id="CHEBI:57287"/>
        <dbReference type="ChEBI" id="CHEBI:85008"/>
        <dbReference type="ChEBI" id="CHEBI:456215"/>
        <dbReference type="EC" id="6.2.1.12"/>
    </reaction>
    <physiologicalReaction direction="left-to-right" evidence="7">
        <dbReference type="Rhea" id="RHEA:19642"/>
    </physiologicalReaction>
</comment>
<dbReference type="Pfam" id="PF01593">
    <property type="entry name" value="Amino_oxidase"/>
    <property type="match status" value="1"/>
</dbReference>
<evidence type="ECO:0000256" key="8">
    <source>
        <dbReference type="SAM" id="Phobius"/>
    </source>
</evidence>
<organism evidence="10 11">
    <name type="scientific">Dioscorea cayennensis subsp. rotundata</name>
    <name type="common">White Guinea yam</name>
    <name type="synonym">Dioscorea rotundata</name>
    <dbReference type="NCBI Taxonomy" id="55577"/>
    <lineage>
        <taxon>Eukaryota</taxon>
        <taxon>Viridiplantae</taxon>
        <taxon>Streptophyta</taxon>
        <taxon>Embryophyta</taxon>
        <taxon>Tracheophyta</taxon>
        <taxon>Spermatophyta</taxon>
        <taxon>Magnoliopsida</taxon>
        <taxon>Liliopsida</taxon>
        <taxon>Dioscoreales</taxon>
        <taxon>Dioscoreaceae</taxon>
        <taxon>Dioscorea</taxon>
    </lineage>
</organism>
<keyword evidence="8" id="KW-1133">Transmembrane helix</keyword>
<dbReference type="Gene3D" id="3.30.300.30">
    <property type="match status" value="1"/>
</dbReference>
<evidence type="ECO:0000256" key="3">
    <source>
        <dbReference type="ARBA" id="ARBA00022553"/>
    </source>
</evidence>
<dbReference type="InterPro" id="IPR045851">
    <property type="entry name" value="AMP-bd_C_sf"/>
</dbReference>
<feature type="transmembrane region" description="Helical" evidence="8">
    <location>
        <begin position="1478"/>
        <end position="1502"/>
    </location>
</feature>
<dbReference type="Pfam" id="PF00501">
    <property type="entry name" value="AMP-binding"/>
    <property type="match status" value="1"/>
</dbReference>
<evidence type="ECO:0000256" key="4">
    <source>
        <dbReference type="ARBA" id="ARBA00022598"/>
    </source>
</evidence>
<dbReference type="InterPro" id="IPR018028">
    <property type="entry name" value="Catalase"/>
</dbReference>
<dbReference type="GO" id="GO:0006979">
    <property type="term" value="P:response to oxidative stress"/>
    <property type="evidence" value="ECO:0007669"/>
    <property type="project" value="InterPro"/>
</dbReference>
<dbReference type="SUPFAM" id="SSF56801">
    <property type="entry name" value="Acetyl-CoA synthetase-like"/>
    <property type="match status" value="1"/>
</dbReference>
<dbReference type="GeneID" id="120267021"/>
<dbReference type="Pfam" id="PF23024">
    <property type="entry name" value="AMP-dom_DIP2-like"/>
    <property type="match status" value="1"/>
</dbReference>
<keyword evidence="10" id="KW-1185">Reference proteome</keyword>
<dbReference type="Gene3D" id="3.30.70.1990">
    <property type="match status" value="1"/>
</dbReference>
<dbReference type="Gene3D" id="2.40.180.10">
    <property type="entry name" value="Catalase core domain"/>
    <property type="match status" value="1"/>
</dbReference>
<dbReference type="GO" id="GO:0020037">
    <property type="term" value="F:heme binding"/>
    <property type="evidence" value="ECO:0007669"/>
    <property type="project" value="InterPro"/>
</dbReference>
<gene>
    <name evidence="11" type="primary">LOC120267021</name>
</gene>
<dbReference type="PROSITE" id="PS51402">
    <property type="entry name" value="CATALASE_3"/>
    <property type="match status" value="1"/>
</dbReference>
<reference evidence="11" key="1">
    <citation type="submission" date="2025-08" db="UniProtKB">
        <authorList>
            <consortium name="RefSeq"/>
        </authorList>
    </citation>
    <scope>IDENTIFICATION</scope>
</reference>
<feature type="transmembrane region" description="Helical" evidence="8">
    <location>
        <begin position="1549"/>
        <end position="1574"/>
    </location>
</feature>
<dbReference type="GO" id="GO:0016207">
    <property type="term" value="F:4-coumarate-CoA ligase activity"/>
    <property type="evidence" value="ECO:0007669"/>
    <property type="project" value="UniProtKB-EC"/>
</dbReference>
<feature type="transmembrane region" description="Helical" evidence="8">
    <location>
        <begin position="2118"/>
        <end position="2136"/>
    </location>
</feature>
<keyword evidence="8" id="KW-0812">Transmembrane</keyword>
<dbReference type="PRINTS" id="PR00419">
    <property type="entry name" value="ADXRDTASE"/>
</dbReference>
<dbReference type="InterPro" id="IPR040097">
    <property type="entry name" value="FAAL/FAAC"/>
</dbReference>
<dbReference type="PROSITE" id="PS00455">
    <property type="entry name" value="AMP_BINDING"/>
    <property type="match status" value="1"/>
</dbReference>
<dbReference type="PROSITE" id="PS50075">
    <property type="entry name" value="CARRIER"/>
    <property type="match status" value="1"/>
</dbReference>
<feature type="transmembrane region" description="Helical" evidence="8">
    <location>
        <begin position="1237"/>
        <end position="1258"/>
    </location>
</feature>
<dbReference type="GO" id="GO:0008610">
    <property type="term" value="P:lipid biosynthetic process"/>
    <property type="evidence" value="ECO:0007669"/>
    <property type="project" value="InterPro"/>
</dbReference>
<dbReference type="SUPFAM" id="SSF47336">
    <property type="entry name" value="ACP-like"/>
    <property type="match status" value="1"/>
</dbReference>
<dbReference type="InterPro" id="IPR042099">
    <property type="entry name" value="ANL_N_sf"/>
</dbReference>
<dbReference type="InterPro" id="IPR020845">
    <property type="entry name" value="AMP-binding_CS"/>
</dbReference>
<protein>
    <recommendedName>
        <fullName evidence="1">4-coumarate--CoA ligase</fullName>
        <ecNumber evidence="1">6.2.1.12</ecNumber>
    </recommendedName>
</protein>
<dbReference type="Gene3D" id="1.10.1200.10">
    <property type="entry name" value="ACP-like"/>
    <property type="match status" value="1"/>
</dbReference>
<dbReference type="PROSITE" id="PS00012">
    <property type="entry name" value="PHOSPHOPANTETHEINE"/>
    <property type="match status" value="1"/>
</dbReference>
<accession>A0AB40BVQ4</accession>
<evidence type="ECO:0000313" key="10">
    <source>
        <dbReference type="Proteomes" id="UP001515500"/>
    </source>
</evidence>
<dbReference type="InterPro" id="IPR000873">
    <property type="entry name" value="AMP-dep_synth/lig_dom"/>
</dbReference>
<evidence type="ECO:0000256" key="1">
    <source>
        <dbReference type="ARBA" id="ARBA00012959"/>
    </source>
</evidence>
<dbReference type="InterPro" id="IPR036736">
    <property type="entry name" value="ACP-like_sf"/>
</dbReference>
<keyword evidence="6" id="KW-0443">Lipid metabolism</keyword>
<dbReference type="RefSeq" id="XP_039130636.1">
    <property type="nucleotide sequence ID" value="XM_039274702.1"/>
</dbReference>
<dbReference type="PANTHER" id="PTHR22754:SF32">
    <property type="entry name" value="DISCO-INTERACTING PROTEIN 2"/>
    <property type="match status" value="1"/>
</dbReference>
<dbReference type="InterPro" id="IPR006162">
    <property type="entry name" value="Ppantetheine_attach_site"/>
</dbReference>
<dbReference type="Pfam" id="PF00550">
    <property type="entry name" value="PP-binding"/>
    <property type="match status" value="1"/>
</dbReference>
<dbReference type="Gene3D" id="2.160.10.10">
    <property type="entry name" value="Hexapeptide repeat proteins"/>
    <property type="match status" value="2"/>
</dbReference>
<dbReference type="Gene3D" id="3.40.50.12780">
    <property type="entry name" value="N-terminal domain of ligase-like"/>
    <property type="match status" value="1"/>
</dbReference>
<dbReference type="Gene3D" id="1.10.405.20">
    <property type="match status" value="1"/>
</dbReference>
<dbReference type="InterPro" id="IPR020835">
    <property type="entry name" value="Catalase_sf"/>
</dbReference>
<dbReference type="EC" id="6.2.1.12" evidence="1"/>
<dbReference type="GO" id="GO:0004096">
    <property type="term" value="F:catalase activity"/>
    <property type="evidence" value="ECO:0007669"/>
    <property type="project" value="InterPro"/>
</dbReference>
<keyword evidence="5" id="KW-0276">Fatty acid metabolism</keyword>
<dbReference type="InterPro" id="IPR002937">
    <property type="entry name" value="Amino_oxidase"/>
</dbReference>
<dbReference type="PANTHER" id="PTHR22754">
    <property type="entry name" value="DISCO-INTERACTING PROTEIN 2 DIP2 -RELATED"/>
    <property type="match status" value="1"/>
</dbReference>
<keyword evidence="3" id="KW-0597">Phosphoprotein</keyword>
<proteinExistence type="predicted"/>
<dbReference type="GO" id="GO:0009698">
    <property type="term" value="P:phenylpropanoid metabolic process"/>
    <property type="evidence" value="ECO:0007669"/>
    <property type="project" value="UniProtKB-ARBA"/>
</dbReference>
<dbReference type="CDD" id="cd05931">
    <property type="entry name" value="FAAL"/>
    <property type="match status" value="1"/>
</dbReference>
<dbReference type="GO" id="GO:0006631">
    <property type="term" value="P:fatty acid metabolic process"/>
    <property type="evidence" value="ECO:0007669"/>
    <property type="project" value="UniProtKB-KW"/>
</dbReference>